<dbReference type="InterPro" id="IPR007298">
    <property type="entry name" value="Cu-R_lipoprotein_NlpE"/>
</dbReference>
<evidence type="ECO:0000313" key="3">
    <source>
        <dbReference type="EMBL" id="OLO02809.1"/>
    </source>
</evidence>
<dbReference type="PROSITE" id="PS51257">
    <property type="entry name" value="PROKAR_LIPOPROTEIN"/>
    <property type="match status" value="1"/>
</dbReference>
<sequence>MKAHFVKWIPLAACLLLSACASGPNTQVNYVKATERFEGTLPCSGCNGIETDLVLQRDAVTGAPAGFYLHEIKIDAPGGERVSTSWGNWYENQSINDFKRQLYVLKPEVGTTRAYLRLDSGDLQPVTEQGTPAVDEKGESVTLQSLTPDLSLPKNESRGN</sequence>
<gene>
    <name evidence="3" type="ORF">BTW07_17685</name>
</gene>
<evidence type="ECO:0000256" key="1">
    <source>
        <dbReference type="SAM" id="MobiDB-lite"/>
    </source>
</evidence>
<dbReference type="Proteomes" id="UP000186878">
    <property type="component" value="Unassembled WGS sequence"/>
</dbReference>
<keyword evidence="2" id="KW-0732">Signal</keyword>
<comment type="caution">
    <text evidence="3">The sequence shown here is derived from an EMBL/GenBank/DDBJ whole genome shotgun (WGS) entry which is preliminary data.</text>
</comment>
<reference evidence="3 4" key="1">
    <citation type="submission" date="2016-12" db="EMBL/GenBank/DDBJ databases">
        <title>Draft genome sequences of strains Salinicola socius SMB35, Salinicola sp. MH3R3-1 and Chromohalobacter sp. SMB17 from the Verkhnekamsk potash mining region of Russia.</title>
        <authorList>
            <person name="Mavrodi D.V."/>
            <person name="Olsson B.E."/>
            <person name="Korsakova E.S."/>
            <person name="Pyankova A."/>
            <person name="Mavrodi O.V."/>
            <person name="Plotnikova E.G."/>
        </authorList>
    </citation>
    <scope>NUCLEOTIDE SEQUENCE [LARGE SCALE GENOMIC DNA]</scope>
    <source>
        <strain evidence="3 4">SMB35</strain>
    </source>
</reference>
<name>A0A1Q8SMX5_9GAMM</name>
<keyword evidence="4" id="KW-1185">Reference proteome</keyword>
<dbReference type="AlphaFoldDB" id="A0A1Q8SMX5"/>
<feature type="chain" id="PRO_5012480570" description="Copper homeostasis protein" evidence="2">
    <location>
        <begin position="24"/>
        <end position="160"/>
    </location>
</feature>
<dbReference type="RefSeq" id="WP_075571493.1">
    <property type="nucleotide sequence ID" value="NZ_MSDO01000030.1"/>
</dbReference>
<feature type="signal peptide" evidence="2">
    <location>
        <begin position="1"/>
        <end position="23"/>
    </location>
</feature>
<evidence type="ECO:0008006" key="5">
    <source>
        <dbReference type="Google" id="ProtNLM"/>
    </source>
</evidence>
<dbReference type="Pfam" id="PF04170">
    <property type="entry name" value="NlpE"/>
    <property type="match status" value="1"/>
</dbReference>
<evidence type="ECO:0000313" key="4">
    <source>
        <dbReference type="Proteomes" id="UP000186878"/>
    </source>
</evidence>
<dbReference type="EMBL" id="MSDO01000030">
    <property type="protein sequence ID" value="OLO02809.1"/>
    <property type="molecule type" value="Genomic_DNA"/>
</dbReference>
<protein>
    <recommendedName>
        <fullName evidence="5">Copper homeostasis protein</fullName>
    </recommendedName>
</protein>
<organism evidence="3 4">
    <name type="scientific">Salinicola socius</name>
    <dbReference type="NCBI Taxonomy" id="404433"/>
    <lineage>
        <taxon>Bacteria</taxon>
        <taxon>Pseudomonadati</taxon>
        <taxon>Pseudomonadota</taxon>
        <taxon>Gammaproteobacteria</taxon>
        <taxon>Oceanospirillales</taxon>
        <taxon>Halomonadaceae</taxon>
        <taxon>Salinicola</taxon>
    </lineage>
</organism>
<accession>A0A1Q8SMX5</accession>
<dbReference type="OrthoDB" id="5348860at2"/>
<feature type="region of interest" description="Disordered" evidence="1">
    <location>
        <begin position="123"/>
        <end position="160"/>
    </location>
</feature>
<proteinExistence type="predicted"/>
<evidence type="ECO:0000256" key="2">
    <source>
        <dbReference type="SAM" id="SignalP"/>
    </source>
</evidence>
<dbReference type="Gene3D" id="2.40.128.640">
    <property type="match status" value="1"/>
</dbReference>
<dbReference type="STRING" id="404433.BTW07_17685"/>